<dbReference type="EnsemblPlants" id="ORGLA04G0179700.1">
    <property type="protein sequence ID" value="ORGLA04G0179700.1"/>
    <property type="gene ID" value="ORGLA04G0179700"/>
</dbReference>
<keyword evidence="2" id="KW-1185">Reference proteome</keyword>
<organism evidence="1 2">
    <name type="scientific">Oryza glaberrima</name>
    <name type="common">African rice</name>
    <dbReference type="NCBI Taxonomy" id="4538"/>
    <lineage>
        <taxon>Eukaryota</taxon>
        <taxon>Viridiplantae</taxon>
        <taxon>Streptophyta</taxon>
        <taxon>Embryophyta</taxon>
        <taxon>Tracheophyta</taxon>
        <taxon>Spermatophyta</taxon>
        <taxon>Magnoliopsida</taxon>
        <taxon>Liliopsida</taxon>
        <taxon>Poales</taxon>
        <taxon>Poaceae</taxon>
        <taxon>BOP clade</taxon>
        <taxon>Oryzoideae</taxon>
        <taxon>Oryzeae</taxon>
        <taxon>Oryzinae</taxon>
        <taxon>Oryza</taxon>
    </lineage>
</organism>
<evidence type="ECO:0000313" key="2">
    <source>
        <dbReference type="Proteomes" id="UP000007306"/>
    </source>
</evidence>
<name>I1PNM8_ORYGL</name>
<dbReference type="Proteomes" id="UP000007306">
    <property type="component" value="Chromosome 4"/>
</dbReference>
<dbReference type="Gramene" id="ORGLA04G0179700.1">
    <property type="protein sequence ID" value="ORGLA04G0179700.1"/>
    <property type="gene ID" value="ORGLA04G0179700"/>
</dbReference>
<reference evidence="1 2" key="2">
    <citation type="submission" date="2018-04" db="EMBL/GenBank/DDBJ databases">
        <title>OglaRS2 (Oryza glaberrima Reference Sequence Version 2).</title>
        <authorList>
            <person name="Zhang J."/>
            <person name="Kudrna D."/>
            <person name="Lee S."/>
            <person name="Talag J."/>
            <person name="Rajasekar S."/>
            <person name="Wing R.A."/>
        </authorList>
    </citation>
    <scope>NUCLEOTIDE SEQUENCE [LARGE SCALE GENOMIC DNA]</scope>
    <source>
        <strain evidence="1 2">cv. IRGC 96717</strain>
    </source>
</reference>
<sequence>MSSVGETQESPRRLLILVQTALVYSQAWNIWAHDSASFPQRLPRKQIRLSRVQGNGGNKVPDLEEHRIGARFRIDPPSGSQSSVQKKELFPSPSTILHPAARQCSAFLSCGDVKDTQWRSG</sequence>
<dbReference type="AlphaFoldDB" id="I1PNM8"/>
<evidence type="ECO:0000313" key="1">
    <source>
        <dbReference type="EnsemblPlants" id="ORGLA04G0179700.1"/>
    </source>
</evidence>
<accession>I1PNM8</accession>
<proteinExistence type="predicted"/>
<dbReference type="HOGENOM" id="CLU_2041710_0_0_1"/>
<reference evidence="1" key="1">
    <citation type="submission" date="2015-06" db="UniProtKB">
        <authorList>
            <consortium name="EnsemblPlants"/>
        </authorList>
    </citation>
    <scope>IDENTIFICATION</scope>
</reference>
<protein>
    <submittedName>
        <fullName evidence="1">Uncharacterized protein</fullName>
    </submittedName>
</protein>